<sequence>MVPLDTSQAPQASTDTYRTLGHKENALKMNLMLTDSISSKPLMMRISPSLQWKHRKAQESANKGYGCFQEVAAMVGEWDTRGCFELGIYHTRGNGYLGFTATTKGRDNVQALGLLNWANQHTKTFLIATRKLLPAQWQLNMKNREKHFCRFIRKYFKRQSDLLSPWWTTTTFFNTTTGQAHRDASNHQPSFLFNFGMPCYLVLHDYGIKVWLDPLDVAIFNTNTLVHSTLPACEGQRWAFSAFFRQGIFDKEGVAHISKKVLDAVLGPKK</sequence>
<accession>A0A2N8UE61</accession>
<dbReference type="Proteomes" id="UP000239563">
    <property type="component" value="Chromosome VII"/>
</dbReference>
<gene>
    <name evidence="1" type="ORF">SRS1_25046</name>
</gene>
<evidence type="ECO:0000313" key="2">
    <source>
        <dbReference type="Proteomes" id="UP000239563"/>
    </source>
</evidence>
<proteinExistence type="predicted"/>
<dbReference type="Gene3D" id="3.60.130.30">
    <property type="match status" value="1"/>
</dbReference>
<reference evidence="1 2" key="1">
    <citation type="submission" date="2017-02" db="EMBL/GenBank/DDBJ databases">
        <authorList>
            <person name="Peterson S.W."/>
        </authorList>
    </citation>
    <scope>NUCLEOTIDE SEQUENCE [LARGE SCALE GENOMIC DNA]</scope>
    <source>
        <strain evidence="1 2">SRS1_H2-8</strain>
    </source>
</reference>
<protein>
    <submittedName>
        <fullName evidence="1">Uncharacterized protein</fullName>
    </submittedName>
</protein>
<dbReference type="EMBL" id="LT795060">
    <property type="protein sequence ID" value="SJX63275.1"/>
    <property type="molecule type" value="Genomic_DNA"/>
</dbReference>
<evidence type="ECO:0000313" key="1">
    <source>
        <dbReference type="EMBL" id="SJX63275.1"/>
    </source>
</evidence>
<name>A0A2N8UE61_9BASI</name>
<organism evidence="1 2">
    <name type="scientific">Sporisorium reilianum f. sp. reilianum</name>
    <dbReference type="NCBI Taxonomy" id="72559"/>
    <lineage>
        <taxon>Eukaryota</taxon>
        <taxon>Fungi</taxon>
        <taxon>Dikarya</taxon>
        <taxon>Basidiomycota</taxon>
        <taxon>Ustilaginomycotina</taxon>
        <taxon>Ustilaginomycetes</taxon>
        <taxon>Ustilaginales</taxon>
        <taxon>Ustilaginaceae</taxon>
        <taxon>Sporisorium</taxon>
    </lineage>
</organism>
<dbReference type="AlphaFoldDB" id="A0A2N8UE61"/>